<organism evidence="1 2">
    <name type="scientific">Rhamnusium bicolor</name>
    <dbReference type="NCBI Taxonomy" id="1586634"/>
    <lineage>
        <taxon>Eukaryota</taxon>
        <taxon>Metazoa</taxon>
        <taxon>Ecdysozoa</taxon>
        <taxon>Arthropoda</taxon>
        <taxon>Hexapoda</taxon>
        <taxon>Insecta</taxon>
        <taxon>Pterygota</taxon>
        <taxon>Neoptera</taxon>
        <taxon>Endopterygota</taxon>
        <taxon>Coleoptera</taxon>
        <taxon>Polyphaga</taxon>
        <taxon>Cucujiformia</taxon>
        <taxon>Chrysomeloidea</taxon>
        <taxon>Cerambycidae</taxon>
        <taxon>Lepturinae</taxon>
        <taxon>Rhagiini</taxon>
        <taxon>Rhamnusium</taxon>
    </lineage>
</organism>
<dbReference type="EMBL" id="JANEYF010000366">
    <property type="protein sequence ID" value="KAJ8970370.1"/>
    <property type="molecule type" value="Genomic_DNA"/>
</dbReference>
<evidence type="ECO:0000313" key="1">
    <source>
        <dbReference type="EMBL" id="KAJ8970370.1"/>
    </source>
</evidence>
<protein>
    <submittedName>
        <fullName evidence="1">Uncharacterized protein</fullName>
    </submittedName>
</protein>
<keyword evidence="2" id="KW-1185">Reference proteome</keyword>
<evidence type="ECO:0000313" key="2">
    <source>
        <dbReference type="Proteomes" id="UP001162156"/>
    </source>
</evidence>
<reference evidence="1" key="1">
    <citation type="journal article" date="2023" name="Insect Mol. Biol.">
        <title>Genome sequencing provides insights into the evolution of gene families encoding plant cell wall-degrading enzymes in longhorned beetles.</title>
        <authorList>
            <person name="Shin N.R."/>
            <person name="Okamura Y."/>
            <person name="Kirsch R."/>
            <person name="Pauchet Y."/>
        </authorList>
    </citation>
    <scope>NUCLEOTIDE SEQUENCE</scope>
    <source>
        <strain evidence="1">RBIC_L_NR</strain>
    </source>
</reference>
<sequence>MYREELVVTNVTTDENFKSNAEVRKWTSLSVGHICYTVGLLDTGLTLLFATLKSNKTNFDITSKSVGKAIFF</sequence>
<accession>A0AAV8ZUG4</accession>
<gene>
    <name evidence="1" type="ORF">NQ314_001282</name>
</gene>
<comment type="caution">
    <text evidence="1">The sequence shown here is derived from an EMBL/GenBank/DDBJ whole genome shotgun (WGS) entry which is preliminary data.</text>
</comment>
<dbReference type="AlphaFoldDB" id="A0AAV8ZUG4"/>
<name>A0AAV8ZUG4_9CUCU</name>
<proteinExistence type="predicted"/>
<dbReference type="Proteomes" id="UP001162156">
    <property type="component" value="Unassembled WGS sequence"/>
</dbReference>